<dbReference type="PANTHER" id="PTHR36842">
    <property type="entry name" value="PROTEIN TOLB HOMOLOG"/>
    <property type="match status" value="1"/>
</dbReference>
<evidence type="ECO:0000256" key="1">
    <source>
        <dbReference type="ARBA" id="ARBA00009820"/>
    </source>
</evidence>
<accession>X1NK47</accession>
<feature type="non-terminal residue" evidence="2">
    <location>
        <position position="255"/>
    </location>
</feature>
<dbReference type="EMBL" id="BARV01030716">
    <property type="protein sequence ID" value="GAI44397.1"/>
    <property type="molecule type" value="Genomic_DNA"/>
</dbReference>
<sequence length="255" mass="28394">YLVGSFHAVIADERPKRRDHLWVYDMENETARQVTAEPFDDGDPDMSPDGRWLVFTSNRTGDDDENNNTDLFVVPADSGEVRRLTVEPGPVRSPAFSPDGQTVAYTGHKVFNSWAEETDLWVIPFSGGKPLNLTSNFNYSVNGSPVWSRDGKSLYFTAGIGTDQHLYRVPASGGRVETVLQADGLLAIMNCDNSGRLWSLTRTDPMQPADVYLWEEGAGELKRLTRMNERLSQFDLARTELLSWKGAGGFNVEGV</sequence>
<comment type="caution">
    <text evidence="2">The sequence shown here is derived from an EMBL/GenBank/DDBJ whole genome shotgun (WGS) entry which is preliminary data.</text>
</comment>
<dbReference type="InterPro" id="IPR011042">
    <property type="entry name" value="6-blade_b-propeller_TolB-like"/>
</dbReference>
<evidence type="ECO:0000313" key="2">
    <source>
        <dbReference type="EMBL" id="GAI44397.1"/>
    </source>
</evidence>
<organism evidence="2">
    <name type="scientific">marine sediment metagenome</name>
    <dbReference type="NCBI Taxonomy" id="412755"/>
    <lineage>
        <taxon>unclassified sequences</taxon>
        <taxon>metagenomes</taxon>
        <taxon>ecological metagenomes</taxon>
    </lineage>
</organism>
<comment type="similarity">
    <text evidence="1">Belongs to the TolB family.</text>
</comment>
<reference evidence="2" key="1">
    <citation type="journal article" date="2014" name="Front. Microbiol.">
        <title>High frequency of phylogenetically diverse reductive dehalogenase-homologous genes in deep subseafloor sedimentary metagenomes.</title>
        <authorList>
            <person name="Kawai M."/>
            <person name="Futagami T."/>
            <person name="Toyoda A."/>
            <person name="Takaki Y."/>
            <person name="Nishi S."/>
            <person name="Hori S."/>
            <person name="Arai W."/>
            <person name="Tsubouchi T."/>
            <person name="Morono Y."/>
            <person name="Uchiyama I."/>
            <person name="Ito T."/>
            <person name="Fujiyama A."/>
            <person name="Inagaki F."/>
            <person name="Takami H."/>
        </authorList>
    </citation>
    <scope>NUCLEOTIDE SEQUENCE</scope>
    <source>
        <strain evidence="2">Expedition CK06-06</strain>
    </source>
</reference>
<dbReference type="AlphaFoldDB" id="X1NK47"/>
<feature type="non-terminal residue" evidence="2">
    <location>
        <position position="1"/>
    </location>
</feature>
<proteinExistence type="inferred from homology"/>
<protein>
    <recommendedName>
        <fullName evidence="3">Dipeptidylpeptidase IV N-terminal domain-containing protein</fullName>
    </recommendedName>
</protein>
<gene>
    <name evidence="2" type="ORF">S06H3_48743</name>
</gene>
<dbReference type="InterPro" id="IPR011659">
    <property type="entry name" value="WD40"/>
</dbReference>
<name>X1NK47_9ZZZZ</name>
<dbReference type="SUPFAM" id="SSF82171">
    <property type="entry name" value="DPP6 N-terminal domain-like"/>
    <property type="match status" value="1"/>
</dbReference>
<dbReference type="Pfam" id="PF07676">
    <property type="entry name" value="PD40"/>
    <property type="match status" value="3"/>
</dbReference>
<dbReference type="Gene3D" id="2.120.10.30">
    <property type="entry name" value="TolB, C-terminal domain"/>
    <property type="match status" value="1"/>
</dbReference>
<evidence type="ECO:0008006" key="3">
    <source>
        <dbReference type="Google" id="ProtNLM"/>
    </source>
</evidence>
<dbReference type="PANTHER" id="PTHR36842:SF1">
    <property type="entry name" value="PROTEIN TOLB"/>
    <property type="match status" value="1"/>
</dbReference>